<evidence type="ECO:0000313" key="8">
    <source>
        <dbReference type="Proteomes" id="UP000295807"/>
    </source>
</evidence>
<dbReference type="InterPro" id="IPR039910">
    <property type="entry name" value="D15-like"/>
</dbReference>
<dbReference type="GO" id="GO:0019867">
    <property type="term" value="C:outer membrane"/>
    <property type="evidence" value="ECO:0007669"/>
    <property type="project" value="InterPro"/>
</dbReference>
<reference evidence="7 8" key="1">
    <citation type="submission" date="2019-03" db="EMBL/GenBank/DDBJ databases">
        <title>Genomic Encyclopedia of Type Strains, Phase IV (KMG-IV): sequencing the most valuable type-strain genomes for metagenomic binning, comparative biology and taxonomic classification.</title>
        <authorList>
            <person name="Goeker M."/>
        </authorList>
    </citation>
    <scope>NUCLEOTIDE SEQUENCE [LARGE SCALE GENOMIC DNA]</scope>
    <source>
        <strain evidence="7 8">DSM 21100</strain>
    </source>
</reference>
<comment type="caution">
    <text evidence="7">The sequence shown here is derived from an EMBL/GenBank/DDBJ whole genome shotgun (WGS) entry which is preliminary data.</text>
</comment>
<feature type="domain" description="Bacterial surface antigen (D15)" evidence="6">
    <location>
        <begin position="442"/>
        <end position="733"/>
    </location>
</feature>
<dbReference type="RefSeq" id="WP_132129019.1">
    <property type="nucleotide sequence ID" value="NZ_CP042432.1"/>
</dbReference>
<gene>
    <name evidence="7" type="ORF">EDD80_10529</name>
</gene>
<name>A0A4R3KRS6_9SPHI</name>
<proteinExistence type="predicted"/>
<dbReference type="EMBL" id="SMAD01000005">
    <property type="protein sequence ID" value="TCS87217.1"/>
    <property type="molecule type" value="Genomic_DNA"/>
</dbReference>
<dbReference type="PANTHER" id="PTHR12815:SF47">
    <property type="entry name" value="TRANSLOCATION AND ASSEMBLY MODULE SUBUNIT TAMA"/>
    <property type="match status" value="1"/>
</dbReference>
<evidence type="ECO:0000256" key="2">
    <source>
        <dbReference type="ARBA" id="ARBA00022692"/>
    </source>
</evidence>
<dbReference type="OrthoDB" id="9814535at2"/>
<dbReference type="InterPro" id="IPR000184">
    <property type="entry name" value="Bac_surfAg_D15"/>
</dbReference>
<keyword evidence="5" id="KW-0998">Cell outer membrane</keyword>
<evidence type="ECO:0000256" key="1">
    <source>
        <dbReference type="ARBA" id="ARBA00004370"/>
    </source>
</evidence>
<organism evidence="7 8">
    <name type="scientific">Anseongella ginsenosidimutans</name>
    <dbReference type="NCBI Taxonomy" id="496056"/>
    <lineage>
        <taxon>Bacteria</taxon>
        <taxon>Pseudomonadati</taxon>
        <taxon>Bacteroidota</taxon>
        <taxon>Sphingobacteriia</taxon>
        <taxon>Sphingobacteriales</taxon>
        <taxon>Sphingobacteriaceae</taxon>
        <taxon>Anseongella</taxon>
    </lineage>
</organism>
<evidence type="ECO:0000256" key="4">
    <source>
        <dbReference type="ARBA" id="ARBA00023136"/>
    </source>
</evidence>
<dbReference type="Gene3D" id="2.40.160.50">
    <property type="entry name" value="membrane protein fhac: a member of the omp85/tpsb transporter family"/>
    <property type="match status" value="1"/>
</dbReference>
<keyword evidence="2" id="KW-0812">Transmembrane</keyword>
<dbReference type="AlphaFoldDB" id="A0A4R3KRS6"/>
<sequence>MRPSANYCSTTIIIILAGILAQSCKPTRYLEERQALIQKVKLEGFDKKQKEIRSQSYALIRQTPNRSVFGLFKPYLGIYNLVNVKNGQYKDTLRNDIGEPPAILDTAITRLSAEAIEIYLQKKGYFNARVAYSIDSVGPKKVAVTYKAVPNRVYTVREYNANIPDTAIRRLVLQSESLVDSGMNYDEYVLSDERERISSQLKNRGYAEFENAYIQYDADTALNNNQVDLTLRVENPGDGEHTVYRFNNTYITINPSEENERSAEADTINYKGDYYFIDYEGKYHPRVFNNSTFLGKTLIYKERDRNLTYTRLGDLGIFKFITIDFKKNEQDSTLLDAYISLTPSKRQSLSLEGELTLIGTSLGGLGGFTYNNKNLFKGGELFELRFRGGQESNLRQFEINSSIAFPQMLLPFKFTLGKYGMPRSKFSFDYLDQLEFTRYALRNYNFSFGYEWKETRSKSHYLAPLRIGVLRSIINPEFEDLLIEQGNIERVAELDPYFSLGSSYTYVNGAYKLLEGGDFIYFKGSLELSGNTLNLAHKAFGGPRSDSGNYYMVAGLRYPQYIRPEGDIRFYRKTGPREQLVFRLNAGAGYAYGNNPNLPYQRKFFMGGANSIRAWRTRTIGPGTYNYYDSQPTGDRNLEYFYRVGDIKLEGNVEYRFRILDDFFFAKLNGATFVDVGNIWDFEDDDPSREFRASDFYKELAVGAGFGLRFDIDFLVFRLDFAAKVHDPQFGGTNSWVIGKIGDKAFKERYNYNFFNLTLGIGYPF</sequence>
<evidence type="ECO:0000313" key="7">
    <source>
        <dbReference type="EMBL" id="TCS87217.1"/>
    </source>
</evidence>
<keyword evidence="8" id="KW-1185">Reference proteome</keyword>
<keyword evidence="3" id="KW-0732">Signal</keyword>
<dbReference type="Proteomes" id="UP000295807">
    <property type="component" value="Unassembled WGS sequence"/>
</dbReference>
<keyword evidence="4" id="KW-0472">Membrane</keyword>
<accession>A0A4R3KRS6</accession>
<dbReference type="Pfam" id="PF01103">
    <property type="entry name" value="Omp85"/>
    <property type="match status" value="1"/>
</dbReference>
<protein>
    <submittedName>
        <fullName evidence="7">Surface antigen-like protein</fullName>
    </submittedName>
</protein>
<dbReference type="PROSITE" id="PS51257">
    <property type="entry name" value="PROKAR_LIPOPROTEIN"/>
    <property type="match status" value="1"/>
</dbReference>
<comment type="subcellular location">
    <subcellularLocation>
        <location evidence="1">Membrane</location>
    </subcellularLocation>
</comment>
<dbReference type="PANTHER" id="PTHR12815">
    <property type="entry name" value="SORTING AND ASSEMBLY MACHINERY SAMM50 PROTEIN FAMILY MEMBER"/>
    <property type="match status" value="1"/>
</dbReference>
<evidence type="ECO:0000256" key="3">
    <source>
        <dbReference type="ARBA" id="ARBA00022729"/>
    </source>
</evidence>
<evidence type="ECO:0000256" key="5">
    <source>
        <dbReference type="ARBA" id="ARBA00023237"/>
    </source>
</evidence>
<evidence type="ECO:0000259" key="6">
    <source>
        <dbReference type="Pfam" id="PF01103"/>
    </source>
</evidence>